<evidence type="ECO:0000256" key="1">
    <source>
        <dbReference type="ARBA" id="ARBA00007228"/>
    </source>
</evidence>
<dbReference type="Proteomes" id="UP000722121">
    <property type="component" value="Unassembled WGS sequence"/>
</dbReference>
<feature type="domain" description="MRM3-like substrate binding" evidence="5">
    <location>
        <begin position="8"/>
        <end position="89"/>
    </location>
</feature>
<dbReference type="Gene3D" id="3.40.1280.10">
    <property type="match status" value="1"/>
</dbReference>
<dbReference type="Pfam" id="PF00588">
    <property type="entry name" value="SpoU_methylase"/>
    <property type="match status" value="1"/>
</dbReference>
<dbReference type="InterPro" id="IPR029026">
    <property type="entry name" value="tRNA_m1G_MTases_N"/>
</dbReference>
<reference evidence="6 7" key="1">
    <citation type="submission" date="2021-02" db="EMBL/GenBank/DDBJ databases">
        <title>Activity-based single-cell genomes from oceanic crustal fluid captures similar information to metagenomic and metatranscriptomic surveys with orders of magnitude less sampling.</title>
        <authorList>
            <person name="D'Angelo T.S."/>
            <person name="Orcutt B.N."/>
        </authorList>
    </citation>
    <scope>NUCLEOTIDE SEQUENCE [LARGE SCALE GENOMIC DNA]</scope>
    <source>
        <strain evidence="6">AH-315-G07</strain>
    </source>
</reference>
<dbReference type="CDD" id="cd18095">
    <property type="entry name" value="SpoU-like_rRNA-MTase"/>
    <property type="match status" value="1"/>
</dbReference>
<sequence>MIESLQHPLVKHLVKLRNNRSYRYEKQSVVVTGDKLIADICQHQPAKTFLYSDKSSYSLHPITAQTSYRVSEAVIKKISGQKTPQSTVAEFFMPAKTSLKGKVPLLACDNIQDPGNLGTLLRTALAFNFQGVFLLNNCVDPFNDKALRSAQGASFLLPLARGSWAEFDRLVAGQDIDIYVADLKGKQLEEVEKKNKTILIMSNEASGPTEEVLQRGCQVTIPISTQIDSLNVAVAGAILMYAFNLGLRDV</sequence>
<dbReference type="EMBL" id="JAFITR010000020">
    <property type="protein sequence ID" value="MBN4066739.1"/>
    <property type="molecule type" value="Genomic_DNA"/>
</dbReference>
<keyword evidence="7" id="KW-1185">Reference proteome</keyword>
<evidence type="ECO:0000313" key="6">
    <source>
        <dbReference type="EMBL" id="MBN4066739.1"/>
    </source>
</evidence>
<gene>
    <name evidence="6" type="ORF">JYU14_01490</name>
</gene>
<protein>
    <submittedName>
        <fullName evidence="6">RNA methyltransferase</fullName>
    </submittedName>
</protein>
<dbReference type="InterPro" id="IPR051259">
    <property type="entry name" value="rRNA_Methyltransferase"/>
</dbReference>
<name>A0ABS3AQH4_9BACT</name>
<comment type="caution">
    <text evidence="6">The sequence shown here is derived from an EMBL/GenBank/DDBJ whole genome shotgun (WGS) entry which is preliminary data.</text>
</comment>
<keyword evidence="2 6" id="KW-0489">Methyltransferase</keyword>
<evidence type="ECO:0000256" key="2">
    <source>
        <dbReference type="ARBA" id="ARBA00022603"/>
    </source>
</evidence>
<evidence type="ECO:0000313" key="7">
    <source>
        <dbReference type="Proteomes" id="UP000722121"/>
    </source>
</evidence>
<dbReference type="SUPFAM" id="SSF75217">
    <property type="entry name" value="alpha/beta knot"/>
    <property type="match status" value="1"/>
</dbReference>
<dbReference type="PANTHER" id="PTHR43191:SF2">
    <property type="entry name" value="RRNA METHYLTRANSFERASE 3, MITOCHONDRIAL"/>
    <property type="match status" value="1"/>
</dbReference>
<organism evidence="6 7">
    <name type="scientific">Simkania negevensis</name>
    <dbReference type="NCBI Taxonomy" id="83561"/>
    <lineage>
        <taxon>Bacteria</taxon>
        <taxon>Pseudomonadati</taxon>
        <taxon>Chlamydiota</taxon>
        <taxon>Chlamydiia</taxon>
        <taxon>Parachlamydiales</taxon>
        <taxon>Simkaniaceae</taxon>
        <taxon>Simkania</taxon>
    </lineage>
</organism>
<proteinExistence type="inferred from homology"/>
<evidence type="ECO:0000259" key="5">
    <source>
        <dbReference type="Pfam" id="PF22435"/>
    </source>
</evidence>
<dbReference type="InterPro" id="IPR001537">
    <property type="entry name" value="SpoU_MeTrfase"/>
</dbReference>
<dbReference type="InterPro" id="IPR053888">
    <property type="entry name" value="MRM3-like_sub_bind"/>
</dbReference>
<dbReference type="GO" id="GO:0008168">
    <property type="term" value="F:methyltransferase activity"/>
    <property type="evidence" value="ECO:0007669"/>
    <property type="project" value="UniProtKB-KW"/>
</dbReference>
<evidence type="ECO:0000259" key="4">
    <source>
        <dbReference type="Pfam" id="PF00588"/>
    </source>
</evidence>
<dbReference type="GO" id="GO:0032259">
    <property type="term" value="P:methylation"/>
    <property type="evidence" value="ECO:0007669"/>
    <property type="project" value="UniProtKB-KW"/>
</dbReference>
<dbReference type="Gene3D" id="3.30.1330.30">
    <property type="match status" value="1"/>
</dbReference>
<dbReference type="Pfam" id="PF22435">
    <property type="entry name" value="MRM3-like_sub_bind"/>
    <property type="match status" value="1"/>
</dbReference>
<dbReference type="SUPFAM" id="SSF55315">
    <property type="entry name" value="L30e-like"/>
    <property type="match status" value="1"/>
</dbReference>
<accession>A0ABS3AQH4</accession>
<dbReference type="PANTHER" id="PTHR43191">
    <property type="entry name" value="RRNA METHYLTRANSFERASE 3"/>
    <property type="match status" value="1"/>
</dbReference>
<evidence type="ECO:0000256" key="3">
    <source>
        <dbReference type="ARBA" id="ARBA00022679"/>
    </source>
</evidence>
<feature type="domain" description="tRNA/rRNA methyltransferase SpoU type" evidence="4">
    <location>
        <begin position="106"/>
        <end position="241"/>
    </location>
</feature>
<dbReference type="InterPro" id="IPR029064">
    <property type="entry name" value="Ribosomal_eL30-like_sf"/>
</dbReference>
<dbReference type="InterPro" id="IPR029028">
    <property type="entry name" value="Alpha/beta_knot_MTases"/>
</dbReference>
<comment type="similarity">
    <text evidence="1">Belongs to the class IV-like SAM-binding methyltransferase superfamily. RNA methyltransferase TrmH family.</text>
</comment>
<keyword evidence="3" id="KW-0808">Transferase</keyword>